<dbReference type="RefSeq" id="WP_345070720.1">
    <property type="nucleotide sequence ID" value="NZ_BAABDJ010000002.1"/>
</dbReference>
<name>A0ABP7RGC3_9BACT</name>
<evidence type="ECO:0000313" key="4">
    <source>
        <dbReference type="Proteomes" id="UP001500567"/>
    </source>
</evidence>
<accession>A0ABP7RGC3</accession>
<evidence type="ECO:0000313" key="3">
    <source>
        <dbReference type="EMBL" id="GAA3997094.1"/>
    </source>
</evidence>
<feature type="domain" description="UspA" evidence="2">
    <location>
        <begin position="4"/>
        <end position="135"/>
    </location>
</feature>
<comment type="caution">
    <text evidence="3">The sequence shown here is derived from an EMBL/GenBank/DDBJ whole genome shotgun (WGS) entry which is preliminary data.</text>
</comment>
<dbReference type="EMBL" id="BAABDJ010000002">
    <property type="protein sequence ID" value="GAA3997094.1"/>
    <property type="molecule type" value="Genomic_DNA"/>
</dbReference>
<proteinExistence type="inferred from homology"/>
<dbReference type="InterPro" id="IPR006016">
    <property type="entry name" value="UspA"/>
</dbReference>
<dbReference type="SUPFAM" id="SSF52402">
    <property type="entry name" value="Adenine nucleotide alpha hydrolases-like"/>
    <property type="match status" value="2"/>
</dbReference>
<comment type="similarity">
    <text evidence="1">Belongs to the universal stress protein A family.</text>
</comment>
<evidence type="ECO:0000259" key="2">
    <source>
        <dbReference type="Pfam" id="PF00582"/>
    </source>
</evidence>
<dbReference type="Proteomes" id="UP001500567">
    <property type="component" value="Unassembled WGS sequence"/>
</dbReference>
<feature type="domain" description="UspA" evidence="2">
    <location>
        <begin position="145"/>
        <end position="269"/>
    </location>
</feature>
<evidence type="ECO:0000256" key="1">
    <source>
        <dbReference type="ARBA" id="ARBA00008791"/>
    </source>
</evidence>
<dbReference type="CDD" id="cd00293">
    <property type="entry name" value="USP-like"/>
    <property type="match status" value="2"/>
</dbReference>
<keyword evidence="4" id="KW-1185">Reference proteome</keyword>
<sequence length="272" mass="29335">MTPSLLVLTDFFQAANGALDYAATLAPPLGARLVLLHVQRDSLLDPERFSGEAPDLEHEDVDLGFQRLIRDLPGPVAAEIGHGQVADAIAESVRHHHPTLLVLGRPNSENTPDELVTTTSLDILRAVPYPMLVVPHPLPAPHPPRRVLVAVDGEPFTLGAHAATLRHLLDALQAELTVVQVVEGPAPEEIATEALNSVLSLGLALPQSVRTRSVSALRPAEGILRVARPTEFDMVILIARPRSFVSELFHHSVTAQVLRQSPIPVLVLPAQE</sequence>
<reference evidence="4" key="1">
    <citation type="journal article" date="2019" name="Int. J. Syst. Evol. Microbiol.">
        <title>The Global Catalogue of Microorganisms (GCM) 10K type strain sequencing project: providing services to taxonomists for standard genome sequencing and annotation.</title>
        <authorList>
            <consortium name="The Broad Institute Genomics Platform"/>
            <consortium name="The Broad Institute Genome Sequencing Center for Infectious Disease"/>
            <person name="Wu L."/>
            <person name="Ma J."/>
        </authorList>
    </citation>
    <scope>NUCLEOTIDE SEQUENCE [LARGE SCALE GENOMIC DNA]</scope>
    <source>
        <strain evidence="4">JCM 17224</strain>
    </source>
</reference>
<protein>
    <recommendedName>
        <fullName evidence="2">UspA domain-containing protein</fullName>
    </recommendedName>
</protein>
<organism evidence="3 4">
    <name type="scientific">Hymenobacter fastidiosus</name>
    <dbReference type="NCBI Taxonomy" id="486264"/>
    <lineage>
        <taxon>Bacteria</taxon>
        <taxon>Pseudomonadati</taxon>
        <taxon>Bacteroidota</taxon>
        <taxon>Cytophagia</taxon>
        <taxon>Cytophagales</taxon>
        <taxon>Hymenobacteraceae</taxon>
        <taxon>Hymenobacter</taxon>
    </lineage>
</organism>
<dbReference type="PANTHER" id="PTHR46268">
    <property type="entry name" value="STRESS RESPONSE PROTEIN NHAX"/>
    <property type="match status" value="1"/>
</dbReference>
<gene>
    <name evidence="3" type="ORF">GCM10022408_04680</name>
</gene>
<dbReference type="Gene3D" id="3.40.50.12370">
    <property type="match status" value="1"/>
</dbReference>
<dbReference type="PANTHER" id="PTHR46268:SF6">
    <property type="entry name" value="UNIVERSAL STRESS PROTEIN UP12"/>
    <property type="match status" value="1"/>
</dbReference>
<dbReference type="Pfam" id="PF00582">
    <property type="entry name" value="Usp"/>
    <property type="match status" value="2"/>
</dbReference>